<dbReference type="GO" id="GO:0005524">
    <property type="term" value="F:ATP binding"/>
    <property type="evidence" value="ECO:0007669"/>
    <property type="project" value="InterPro"/>
</dbReference>
<comment type="caution">
    <text evidence="2">The sequence shown here is derived from an EMBL/GenBank/DDBJ whole genome shotgun (WGS) entry which is preliminary data.</text>
</comment>
<dbReference type="InterPro" id="IPR000719">
    <property type="entry name" value="Prot_kinase_dom"/>
</dbReference>
<dbReference type="PANTHER" id="PTHR44329">
    <property type="entry name" value="SERINE/THREONINE-PROTEIN KINASE TNNI3K-RELATED"/>
    <property type="match status" value="1"/>
</dbReference>
<dbReference type="SUPFAM" id="SSF53955">
    <property type="entry name" value="Lysozyme-like"/>
    <property type="match status" value="1"/>
</dbReference>
<dbReference type="GO" id="GO:0004674">
    <property type="term" value="F:protein serine/threonine kinase activity"/>
    <property type="evidence" value="ECO:0007669"/>
    <property type="project" value="TreeGrafter"/>
</dbReference>
<dbReference type="PROSITE" id="PS50011">
    <property type="entry name" value="PROTEIN_KINASE_DOM"/>
    <property type="match status" value="1"/>
</dbReference>
<dbReference type="InterPro" id="IPR051681">
    <property type="entry name" value="Ser/Thr_Kinases-Pseudokinases"/>
</dbReference>
<evidence type="ECO:0000313" key="2">
    <source>
        <dbReference type="EMBL" id="GIE50464.1"/>
    </source>
</evidence>
<dbReference type="InterPro" id="IPR023346">
    <property type="entry name" value="Lysozyme-like_dom_sf"/>
</dbReference>
<dbReference type="SUPFAM" id="SSF56112">
    <property type="entry name" value="Protein kinase-like (PK-like)"/>
    <property type="match status" value="1"/>
</dbReference>
<protein>
    <recommendedName>
        <fullName evidence="1">Protein kinase domain-containing protein</fullName>
    </recommendedName>
</protein>
<organism evidence="2 3">
    <name type="scientific">Actinoplanes nipponensis</name>
    <dbReference type="NCBI Taxonomy" id="135950"/>
    <lineage>
        <taxon>Bacteria</taxon>
        <taxon>Bacillati</taxon>
        <taxon>Actinomycetota</taxon>
        <taxon>Actinomycetes</taxon>
        <taxon>Micromonosporales</taxon>
        <taxon>Micromonosporaceae</taxon>
        <taxon>Actinoplanes</taxon>
    </lineage>
</organism>
<proteinExistence type="predicted"/>
<dbReference type="Gene3D" id="1.10.530.10">
    <property type="match status" value="1"/>
</dbReference>
<name>A0A919MI81_9ACTN</name>
<reference evidence="2" key="1">
    <citation type="submission" date="2021-01" db="EMBL/GenBank/DDBJ databases">
        <title>Whole genome shotgun sequence of Actinoplanes nipponensis NBRC 14063.</title>
        <authorList>
            <person name="Komaki H."/>
            <person name="Tamura T."/>
        </authorList>
    </citation>
    <scope>NUCLEOTIDE SEQUENCE</scope>
    <source>
        <strain evidence="2">NBRC 14063</strain>
    </source>
</reference>
<keyword evidence="3" id="KW-1185">Reference proteome</keyword>
<dbReference type="InterPro" id="IPR011009">
    <property type="entry name" value="Kinase-like_dom_sf"/>
</dbReference>
<evidence type="ECO:0000313" key="3">
    <source>
        <dbReference type="Proteomes" id="UP000647172"/>
    </source>
</evidence>
<gene>
    <name evidence="2" type="ORF">Ani05nite_39980</name>
</gene>
<dbReference type="Pfam" id="PF00069">
    <property type="entry name" value="Pkinase"/>
    <property type="match status" value="1"/>
</dbReference>
<dbReference type="Proteomes" id="UP000647172">
    <property type="component" value="Unassembled WGS sequence"/>
</dbReference>
<dbReference type="PANTHER" id="PTHR44329:SF214">
    <property type="entry name" value="PROTEIN KINASE DOMAIN-CONTAINING PROTEIN"/>
    <property type="match status" value="1"/>
</dbReference>
<dbReference type="EMBL" id="BOMQ01000049">
    <property type="protein sequence ID" value="GIE50464.1"/>
    <property type="molecule type" value="Genomic_DNA"/>
</dbReference>
<sequence>MVTEQQAWSLKVPQGYRVGRWRVGEPIATGTWSSVHEGVKMSGDGPDRVALKFVPAGAGTLRQQRAMAAREAAFARSHEGHAFIRTLEIRTVDDPGRPGLDGCVVLVMERAERSLRSVLLDAAPGRPIGDAGRLLAEIAGALRDLHEARWVHGDLKPANVLLMADGSVRLADFGLSAELEGTHAYLPVAGTSDYVPPEWWTERVSERGMAMRTTRDVWAFGVLAHQLLTGGLFPFHGGTARDRAGAAQQYAEGHADLRLATTIPYGWRMLIADCLAPDHARRSRHDAACLVSRIDELRSRRSGASRATLWRRVAAVAVVLAGTLVTTSAAAGVPPERPAPRRLGGELRPSAPVPPAYRAAIVAAGHQCSAPVTPALVAAMLKVESNFDPNLRSPQTDEYGIARWTPWVFQQWAEDQDGGGASPMSAADSIYALGHYLCGINSRPEFAKIPGDPALLLAAAFRNGSKRVIAANGVPAAVRNYVNRVAEYIGAYQQR</sequence>
<dbReference type="AlphaFoldDB" id="A0A919MI81"/>
<dbReference type="RefSeq" id="WP_203770272.1">
    <property type="nucleotide sequence ID" value="NZ_BAAAYJ010000026.1"/>
</dbReference>
<evidence type="ECO:0000259" key="1">
    <source>
        <dbReference type="PROSITE" id="PS50011"/>
    </source>
</evidence>
<dbReference type="SMART" id="SM00220">
    <property type="entry name" value="S_TKc"/>
    <property type="match status" value="1"/>
</dbReference>
<dbReference type="Gene3D" id="1.10.510.10">
    <property type="entry name" value="Transferase(Phosphotransferase) domain 1"/>
    <property type="match status" value="1"/>
</dbReference>
<accession>A0A919MI81</accession>
<dbReference type="CDD" id="cd00254">
    <property type="entry name" value="LT-like"/>
    <property type="match status" value="1"/>
</dbReference>
<feature type="domain" description="Protein kinase" evidence="1">
    <location>
        <begin position="21"/>
        <end position="294"/>
    </location>
</feature>